<dbReference type="PRINTS" id="PR00111">
    <property type="entry name" value="ABHYDROLASE"/>
</dbReference>
<dbReference type="GO" id="GO:0016787">
    <property type="term" value="F:hydrolase activity"/>
    <property type="evidence" value="ECO:0007669"/>
    <property type="project" value="UniProtKB-KW"/>
</dbReference>
<evidence type="ECO:0000313" key="3">
    <source>
        <dbReference type="EMBL" id="BCB82728.1"/>
    </source>
</evidence>
<keyword evidence="4" id="KW-1185">Reference proteome</keyword>
<evidence type="ECO:0000313" key="4">
    <source>
        <dbReference type="Proteomes" id="UP000503011"/>
    </source>
</evidence>
<dbReference type="GO" id="GO:0016020">
    <property type="term" value="C:membrane"/>
    <property type="evidence" value="ECO:0007669"/>
    <property type="project" value="TreeGrafter"/>
</dbReference>
<dbReference type="InterPro" id="IPR000073">
    <property type="entry name" value="AB_hydrolase_1"/>
</dbReference>
<reference evidence="3 4" key="1">
    <citation type="submission" date="2020-03" db="EMBL/GenBank/DDBJ databases">
        <title>Whole genome shotgun sequence of Phytohabitans suffuscus NBRC 105367.</title>
        <authorList>
            <person name="Komaki H."/>
            <person name="Tamura T."/>
        </authorList>
    </citation>
    <scope>NUCLEOTIDE SEQUENCE [LARGE SCALE GENOMIC DNA]</scope>
    <source>
        <strain evidence="3 4">NBRC 105367</strain>
    </source>
</reference>
<dbReference type="KEGG" id="psuu:Psuf_000410"/>
<dbReference type="PANTHER" id="PTHR43798:SF31">
    <property type="entry name" value="AB HYDROLASE SUPERFAMILY PROTEIN YCLE"/>
    <property type="match status" value="1"/>
</dbReference>
<organism evidence="3 4">
    <name type="scientific">Phytohabitans suffuscus</name>
    <dbReference type="NCBI Taxonomy" id="624315"/>
    <lineage>
        <taxon>Bacteria</taxon>
        <taxon>Bacillati</taxon>
        <taxon>Actinomycetota</taxon>
        <taxon>Actinomycetes</taxon>
        <taxon>Micromonosporales</taxon>
        <taxon>Micromonosporaceae</taxon>
    </lineage>
</organism>
<proteinExistence type="predicted"/>
<gene>
    <name evidence="3" type="ORF">Psuf_000410</name>
</gene>
<feature type="domain" description="AB hydrolase-1" evidence="2">
    <location>
        <begin position="25"/>
        <end position="162"/>
    </location>
</feature>
<protein>
    <recommendedName>
        <fullName evidence="2">AB hydrolase-1 domain-containing protein</fullName>
    </recommendedName>
</protein>
<name>A0A6F8Y9R8_9ACTN</name>
<accession>A0A6F8Y9R8</accession>
<dbReference type="PANTHER" id="PTHR43798">
    <property type="entry name" value="MONOACYLGLYCEROL LIPASE"/>
    <property type="match status" value="1"/>
</dbReference>
<dbReference type="InterPro" id="IPR050266">
    <property type="entry name" value="AB_hydrolase_sf"/>
</dbReference>
<dbReference type="Pfam" id="PF00561">
    <property type="entry name" value="Abhydrolase_1"/>
    <property type="match status" value="1"/>
</dbReference>
<dbReference type="SUPFAM" id="SSF53474">
    <property type="entry name" value="alpha/beta-Hydrolases"/>
    <property type="match status" value="1"/>
</dbReference>
<evidence type="ECO:0000259" key="2">
    <source>
        <dbReference type="Pfam" id="PF00561"/>
    </source>
</evidence>
<sequence>MDLSVTVAGGVALHVRHLPGTGAEPPFLLVHGLNASARIWDEVSARLNAAGHATFAVDMRGHGGSDVPERGYDQATAAADLVAVRAGLGLRAPVVVGHSWGASVSVRFAGEHPDLLSALAMVDGGWITPAVVGGSWEEFSARWGPRELDGVPAESIRGSLGILHPDWSPTTVEAAMAALRVLPDGTAVRRLPVACHGALLRDLWDDPPTPWYASVSVPVLLMPAIPDERRIAVVRPCVAAVAAAVPHATVSEYLDSEHDLHAQHPGRVAADLLGLARTARRSVRGTA</sequence>
<dbReference type="Gene3D" id="3.40.50.1820">
    <property type="entry name" value="alpha/beta hydrolase"/>
    <property type="match status" value="1"/>
</dbReference>
<dbReference type="InterPro" id="IPR029058">
    <property type="entry name" value="AB_hydrolase_fold"/>
</dbReference>
<dbReference type="AlphaFoldDB" id="A0A6F8Y9R8"/>
<reference evidence="3 4" key="2">
    <citation type="submission" date="2020-03" db="EMBL/GenBank/DDBJ databases">
        <authorList>
            <person name="Ichikawa N."/>
            <person name="Kimura A."/>
            <person name="Kitahashi Y."/>
            <person name="Uohara A."/>
        </authorList>
    </citation>
    <scope>NUCLEOTIDE SEQUENCE [LARGE SCALE GENOMIC DNA]</scope>
    <source>
        <strain evidence="3 4">NBRC 105367</strain>
    </source>
</reference>
<keyword evidence="1" id="KW-0378">Hydrolase</keyword>
<dbReference type="RefSeq" id="WP_173152427.1">
    <property type="nucleotide sequence ID" value="NZ_AP022871.1"/>
</dbReference>
<dbReference type="EMBL" id="AP022871">
    <property type="protein sequence ID" value="BCB82728.1"/>
    <property type="molecule type" value="Genomic_DNA"/>
</dbReference>
<dbReference type="Proteomes" id="UP000503011">
    <property type="component" value="Chromosome"/>
</dbReference>
<evidence type="ECO:0000256" key="1">
    <source>
        <dbReference type="ARBA" id="ARBA00022801"/>
    </source>
</evidence>